<gene>
    <name evidence="2" type="ORF">BO78DRAFT_430736</name>
</gene>
<sequence>MKTKTLLTTTALTLLTTILPTAAITISTQYTLASIVLVTDSCVNLSESGATSYCNYMNAVHGCPCPATPTNNLYLISCSLLQSPVNGVKGILDSDANACSLDAGTFEGTV</sequence>
<name>A0A319EN29_ASPSB</name>
<protein>
    <recommendedName>
        <fullName evidence="4">Extracellular membrane protein CFEM domain-containing protein</fullName>
    </recommendedName>
</protein>
<dbReference type="Proteomes" id="UP000248423">
    <property type="component" value="Unassembled WGS sequence"/>
</dbReference>
<dbReference type="EMBL" id="KZ826360">
    <property type="protein sequence ID" value="PYI05164.1"/>
    <property type="molecule type" value="Genomic_DNA"/>
</dbReference>
<evidence type="ECO:0000313" key="2">
    <source>
        <dbReference type="EMBL" id="PYI05164.1"/>
    </source>
</evidence>
<evidence type="ECO:0000256" key="1">
    <source>
        <dbReference type="SAM" id="SignalP"/>
    </source>
</evidence>
<organism evidence="2 3">
    <name type="scientific">Aspergillus sclerotiicarbonarius (strain CBS 121057 / IBT 28362)</name>
    <dbReference type="NCBI Taxonomy" id="1448318"/>
    <lineage>
        <taxon>Eukaryota</taxon>
        <taxon>Fungi</taxon>
        <taxon>Dikarya</taxon>
        <taxon>Ascomycota</taxon>
        <taxon>Pezizomycotina</taxon>
        <taxon>Eurotiomycetes</taxon>
        <taxon>Eurotiomycetidae</taxon>
        <taxon>Eurotiales</taxon>
        <taxon>Aspergillaceae</taxon>
        <taxon>Aspergillus</taxon>
        <taxon>Aspergillus subgen. Circumdati</taxon>
    </lineage>
</organism>
<keyword evidence="1" id="KW-0732">Signal</keyword>
<feature type="signal peptide" evidence="1">
    <location>
        <begin position="1"/>
        <end position="23"/>
    </location>
</feature>
<dbReference type="VEuPathDB" id="FungiDB:BO78DRAFT_430736"/>
<dbReference type="AlphaFoldDB" id="A0A319EN29"/>
<keyword evidence="3" id="KW-1185">Reference proteome</keyword>
<reference evidence="2 3" key="1">
    <citation type="submission" date="2018-02" db="EMBL/GenBank/DDBJ databases">
        <title>The genomes of Aspergillus section Nigri reveals drivers in fungal speciation.</title>
        <authorList>
            <consortium name="DOE Joint Genome Institute"/>
            <person name="Vesth T.C."/>
            <person name="Nybo J."/>
            <person name="Theobald S."/>
            <person name="Brandl J."/>
            <person name="Frisvad J.C."/>
            <person name="Nielsen K.F."/>
            <person name="Lyhne E.K."/>
            <person name="Kogle M.E."/>
            <person name="Kuo A."/>
            <person name="Riley R."/>
            <person name="Clum A."/>
            <person name="Nolan M."/>
            <person name="Lipzen A."/>
            <person name="Salamov A."/>
            <person name="Henrissat B."/>
            <person name="Wiebenga A."/>
            <person name="De vries R.P."/>
            <person name="Grigoriev I.V."/>
            <person name="Mortensen U.H."/>
            <person name="Andersen M.R."/>
            <person name="Baker S.E."/>
        </authorList>
    </citation>
    <scope>NUCLEOTIDE SEQUENCE [LARGE SCALE GENOMIC DNA]</scope>
    <source>
        <strain evidence="2 3">CBS 121057</strain>
    </source>
</reference>
<accession>A0A319EN29</accession>
<evidence type="ECO:0000313" key="3">
    <source>
        <dbReference type="Proteomes" id="UP000248423"/>
    </source>
</evidence>
<proteinExistence type="predicted"/>
<feature type="chain" id="PRO_5016244941" description="Extracellular membrane protein CFEM domain-containing protein" evidence="1">
    <location>
        <begin position="24"/>
        <end position="110"/>
    </location>
</feature>
<evidence type="ECO:0008006" key="4">
    <source>
        <dbReference type="Google" id="ProtNLM"/>
    </source>
</evidence>